<evidence type="ECO:0000313" key="10">
    <source>
        <dbReference type="EMBL" id="MPM76731.1"/>
    </source>
</evidence>
<keyword evidence="4 9" id="KW-0812">Transmembrane</keyword>
<dbReference type="Pfam" id="PF18927">
    <property type="entry name" value="CrtO"/>
    <property type="match status" value="1"/>
</dbReference>
<comment type="caution">
    <text evidence="10">The sequence shown here is derived from an EMBL/GenBank/DDBJ whole genome shotgun (WGS) entry which is preliminary data.</text>
</comment>
<dbReference type="InterPro" id="IPR044021">
    <property type="entry name" value="CrtO"/>
</dbReference>
<proteinExistence type="predicted"/>
<evidence type="ECO:0000256" key="7">
    <source>
        <dbReference type="ARBA" id="ARBA00023136"/>
    </source>
</evidence>
<keyword evidence="8" id="KW-0012">Acyltransferase</keyword>
<evidence type="ECO:0000256" key="6">
    <source>
        <dbReference type="ARBA" id="ARBA00022989"/>
    </source>
</evidence>
<evidence type="ECO:0008006" key="11">
    <source>
        <dbReference type="Google" id="ProtNLM"/>
    </source>
</evidence>
<keyword evidence="7 9" id="KW-0472">Membrane</keyword>
<comment type="subcellular location">
    <subcellularLocation>
        <location evidence="1">Cell membrane</location>
        <topology evidence="1">Single-pass membrane protein</topology>
    </subcellularLocation>
</comment>
<keyword evidence="3" id="KW-0808">Transferase</keyword>
<evidence type="ECO:0000256" key="5">
    <source>
        <dbReference type="ARBA" id="ARBA00022729"/>
    </source>
</evidence>
<dbReference type="GO" id="GO:0005886">
    <property type="term" value="C:plasma membrane"/>
    <property type="evidence" value="ECO:0007669"/>
    <property type="project" value="UniProtKB-SubCell"/>
</dbReference>
<evidence type="ECO:0000256" key="3">
    <source>
        <dbReference type="ARBA" id="ARBA00022679"/>
    </source>
</evidence>
<keyword evidence="6 9" id="KW-1133">Transmembrane helix</keyword>
<keyword evidence="5" id="KW-0732">Signal</keyword>
<gene>
    <name evidence="10" type="ORF">SDC9_123730</name>
</gene>
<protein>
    <recommendedName>
        <fullName evidence="11">Glycosyl-4,4'-diaponeurosporenoate acyltransferase</fullName>
    </recommendedName>
</protein>
<evidence type="ECO:0000256" key="8">
    <source>
        <dbReference type="ARBA" id="ARBA00023315"/>
    </source>
</evidence>
<organism evidence="10">
    <name type="scientific">bioreactor metagenome</name>
    <dbReference type="NCBI Taxonomy" id="1076179"/>
    <lineage>
        <taxon>unclassified sequences</taxon>
        <taxon>metagenomes</taxon>
        <taxon>ecological metagenomes</taxon>
    </lineage>
</organism>
<dbReference type="EMBL" id="VSSQ01027463">
    <property type="protein sequence ID" value="MPM76731.1"/>
    <property type="molecule type" value="Genomic_DNA"/>
</dbReference>
<feature type="transmembrane region" description="Helical" evidence="9">
    <location>
        <begin position="125"/>
        <end position="144"/>
    </location>
</feature>
<name>A0A645CIF0_9ZZZZ</name>
<keyword evidence="2" id="KW-1003">Cell membrane</keyword>
<dbReference type="AlphaFoldDB" id="A0A645CIF0"/>
<evidence type="ECO:0000256" key="1">
    <source>
        <dbReference type="ARBA" id="ARBA00004162"/>
    </source>
</evidence>
<evidence type="ECO:0000256" key="9">
    <source>
        <dbReference type="SAM" id="Phobius"/>
    </source>
</evidence>
<reference evidence="10" key="1">
    <citation type="submission" date="2019-08" db="EMBL/GenBank/DDBJ databases">
        <authorList>
            <person name="Kucharzyk K."/>
            <person name="Murdoch R.W."/>
            <person name="Higgins S."/>
            <person name="Loffler F."/>
        </authorList>
    </citation>
    <scope>NUCLEOTIDE SEQUENCE</scope>
</reference>
<sequence>MQLIELPPLWAALLCVALWPVFQVAAAVFCLRLPDRYLSVSLPLFRPHRWEQGGAFYEKVFRVRRWKRFLPDGAAVMRGGYRKKHLTDRTPAGLQQFLTESCRAELTHLLAIFPFWVFGLFTPPGTIWIMLCYALVVNLPCMITQRYNRPRFLRMLQRQQGQTPTTAEGKAAHTE</sequence>
<evidence type="ECO:0000256" key="4">
    <source>
        <dbReference type="ARBA" id="ARBA00022692"/>
    </source>
</evidence>
<accession>A0A645CIF0</accession>
<dbReference type="GO" id="GO:0016746">
    <property type="term" value="F:acyltransferase activity"/>
    <property type="evidence" value="ECO:0007669"/>
    <property type="project" value="UniProtKB-KW"/>
</dbReference>
<evidence type="ECO:0000256" key="2">
    <source>
        <dbReference type="ARBA" id="ARBA00022475"/>
    </source>
</evidence>